<proteinExistence type="predicted"/>
<dbReference type="Pfam" id="PF12183">
    <property type="entry name" value="NotI"/>
    <property type="match status" value="1"/>
</dbReference>
<gene>
    <name evidence="2" type="ORF">KL867_20725</name>
</gene>
<evidence type="ECO:0000259" key="1">
    <source>
        <dbReference type="Pfam" id="PF12183"/>
    </source>
</evidence>
<keyword evidence="3" id="KW-1185">Reference proteome</keyword>
<dbReference type="EMBL" id="JAHHDY010000026">
    <property type="protein sequence ID" value="MBT3143487.1"/>
    <property type="molecule type" value="Genomic_DNA"/>
</dbReference>
<feature type="domain" description="Restriction endonuclease type II NotI" evidence="1">
    <location>
        <begin position="22"/>
        <end position="221"/>
    </location>
</feature>
<sequence length="314" mass="35067">MRAQGRDIIELFGYRPDDLSPIARQAFADRHCPFSNSQCSKTNHDQSVIYGVCSVSNGTKVGAHDEVIVCPKRLYQKQYGIFHDLVGEVWGADTDLIIGGTMQQLQERATNVQRPAVAFGHDSGTEISVNSNGQMSMDWVIQNYTNDDGLVPQQFIGIEVQSIDITGNYRDNWSSYEQMKTSGQIPNAADAIANSGHGLNWANVHKRLIPQIIRKGNIYRESDRCAGFYFFVPEVVYRKFEEVIGPLPELDGPANDRISIKTYSFGPVTKDGVSRDICHVRTVHFDLLAVAQAFITNVDEDAPARLDERLRGII</sequence>
<dbReference type="InterPro" id="IPR022009">
    <property type="entry name" value="Resctriction_endonuc_II_NotI"/>
</dbReference>
<accession>A0ABS5WWH5</accession>
<name>A0ABS5WWH5_9RHOB</name>
<comment type="caution">
    <text evidence="2">The sequence shown here is derived from an EMBL/GenBank/DDBJ whole genome shotgun (WGS) entry which is preliminary data.</text>
</comment>
<organism evidence="2 3">
    <name type="scientific">Falsiruegeria litorea</name>
    <dbReference type="NCBI Taxonomy" id="1280831"/>
    <lineage>
        <taxon>Bacteria</taxon>
        <taxon>Pseudomonadati</taxon>
        <taxon>Pseudomonadota</taxon>
        <taxon>Alphaproteobacteria</taxon>
        <taxon>Rhodobacterales</taxon>
        <taxon>Roseobacteraceae</taxon>
        <taxon>Falsiruegeria</taxon>
    </lineage>
</organism>
<evidence type="ECO:0000313" key="2">
    <source>
        <dbReference type="EMBL" id="MBT3143487.1"/>
    </source>
</evidence>
<protein>
    <recommendedName>
        <fullName evidence="1">Restriction endonuclease type II NotI domain-containing protein</fullName>
    </recommendedName>
</protein>
<dbReference type="RefSeq" id="WP_215194308.1">
    <property type="nucleotide sequence ID" value="NZ_JAHHDY010000026.1"/>
</dbReference>
<dbReference type="Proteomes" id="UP000763802">
    <property type="component" value="Unassembled WGS sequence"/>
</dbReference>
<evidence type="ECO:0000313" key="3">
    <source>
        <dbReference type="Proteomes" id="UP000763802"/>
    </source>
</evidence>
<reference evidence="2 3" key="1">
    <citation type="submission" date="2021-05" db="EMBL/GenBank/DDBJ databases">
        <title>Draft genomes of marine bacteria isolated from model chitin particles.</title>
        <authorList>
            <person name="Datta M.S."/>
            <person name="Schwartzman J.A."/>
            <person name="Cordero O."/>
        </authorList>
    </citation>
    <scope>NUCLEOTIDE SEQUENCE [LARGE SCALE GENOMIC DNA]</scope>
    <source>
        <strain evidence="2 3">4E07</strain>
    </source>
</reference>